<proteinExistence type="predicted"/>
<dbReference type="EMBL" id="BFAA01000239">
    <property type="protein sequence ID" value="GCB69764.1"/>
    <property type="molecule type" value="Genomic_DNA"/>
</dbReference>
<evidence type="ECO:0000259" key="3">
    <source>
        <dbReference type="Pfam" id="PF23039"/>
    </source>
</evidence>
<evidence type="ECO:0000259" key="4">
    <source>
        <dbReference type="Pfam" id="PF23481"/>
    </source>
</evidence>
<evidence type="ECO:0000313" key="5">
    <source>
        <dbReference type="EMBL" id="GCB69764.1"/>
    </source>
</evidence>
<reference evidence="5 6" key="1">
    <citation type="journal article" date="2018" name="Nat. Ecol. Evol.">
        <title>Shark genomes provide insights into elasmobranch evolution and the origin of vertebrates.</title>
        <authorList>
            <person name="Hara Y"/>
            <person name="Yamaguchi K"/>
            <person name="Onimaru K"/>
            <person name="Kadota M"/>
            <person name="Koyanagi M"/>
            <person name="Keeley SD"/>
            <person name="Tatsumi K"/>
            <person name="Tanaka K"/>
            <person name="Motone F"/>
            <person name="Kageyama Y"/>
            <person name="Nozu R"/>
            <person name="Adachi N"/>
            <person name="Nishimura O"/>
            <person name="Nakagawa R"/>
            <person name="Tanegashima C"/>
            <person name="Kiyatake I"/>
            <person name="Matsumoto R"/>
            <person name="Murakumo K"/>
            <person name="Nishida K"/>
            <person name="Terakita A"/>
            <person name="Kuratani S"/>
            <person name="Sato K"/>
            <person name="Hyodo S Kuraku.S."/>
        </authorList>
    </citation>
    <scope>NUCLEOTIDE SEQUENCE [LARGE SCALE GENOMIC DNA]</scope>
</reference>
<dbReference type="AlphaFoldDB" id="A0A401P9K1"/>
<organism evidence="5 6">
    <name type="scientific">Scyliorhinus torazame</name>
    <name type="common">Cloudy catshark</name>
    <name type="synonym">Catulus torazame</name>
    <dbReference type="NCBI Taxonomy" id="75743"/>
    <lineage>
        <taxon>Eukaryota</taxon>
        <taxon>Metazoa</taxon>
        <taxon>Chordata</taxon>
        <taxon>Craniata</taxon>
        <taxon>Vertebrata</taxon>
        <taxon>Chondrichthyes</taxon>
        <taxon>Elasmobranchii</taxon>
        <taxon>Galeomorphii</taxon>
        <taxon>Galeoidea</taxon>
        <taxon>Carcharhiniformes</taxon>
        <taxon>Scyliorhinidae</taxon>
        <taxon>Scyliorhinus</taxon>
    </lineage>
</organism>
<feature type="domain" description="Transmembrane protein TMEM132 N-terminal" evidence="2">
    <location>
        <begin position="51"/>
        <end position="114"/>
    </location>
</feature>
<dbReference type="Pfam" id="PF23039">
    <property type="entry name" value="TMEM132_3rd"/>
    <property type="match status" value="1"/>
</dbReference>
<dbReference type="Pfam" id="PF15705">
    <property type="entry name" value="TMEM132_N"/>
    <property type="match status" value="1"/>
</dbReference>
<gene>
    <name evidence="5" type="ORF">scyTo_0001120</name>
</gene>
<dbReference type="STRING" id="75743.A0A401P9K1"/>
<sequence>MFLNKVNMCIASCCGSIALVLFAIANVHSKVLPTSSERLQSFYTSPAYLPVNYKLSNVQLAFFLNKDKPNPHWNSTKSLQRLEHFVVFQTKELPVVNATLGPFSMDRTLPKDILQPTSTLKVLDRFTMNWKVRAFIIQQRVPFNQPLVQVLFYVAGRDWDDFDVVDKLPCARLHAFRDVRDIQSSCRLRGILAICLVQVDLPLAWFGSVTSTLGRKKPMDNLDLISENLQVELYYTLHPPDRNGECNAGSEASSHKGKNLRQDGSHQQPLLRIGSINLYQPPQTQLIQEHRLDGNIFIRLPEGPLKPGEILSISVFLTPNSTVEQFTLRVKAKKGVNLKNMWPKNPETWQLRSEILNGGKHSTATVEMNRKQAIVYSSENFQPNEIIQLNFEMENFTSQSVTRRIMWHVDYRGKNPPPDSDKVVTELAVIQKDIRAIVPLSMRFILSRLREGFK</sequence>
<dbReference type="OMA" id="EWNISIE"/>
<dbReference type="OrthoDB" id="10026202at2759"/>
<evidence type="ECO:0000256" key="1">
    <source>
        <dbReference type="SAM" id="MobiDB-lite"/>
    </source>
</evidence>
<keyword evidence="6" id="KW-1185">Reference proteome</keyword>
<protein>
    <submittedName>
        <fullName evidence="5">Uncharacterized protein</fullName>
    </submittedName>
</protein>
<accession>A0A401P9K1</accession>
<feature type="domain" description="Transmembrane protein TMEM132 cohesin-like" evidence="3">
    <location>
        <begin position="288"/>
        <end position="434"/>
    </location>
</feature>
<comment type="caution">
    <text evidence="5">The sequence shown here is derived from an EMBL/GenBank/DDBJ whole genome shotgun (WGS) entry which is preliminary data.</text>
</comment>
<dbReference type="PANTHER" id="PTHR13388">
    <property type="entry name" value="DETONATOR, ISOFORM E"/>
    <property type="match status" value="1"/>
</dbReference>
<dbReference type="InterPro" id="IPR055421">
    <property type="entry name" value="TMEM132_3rd"/>
</dbReference>
<feature type="region of interest" description="Disordered" evidence="1">
    <location>
        <begin position="244"/>
        <end position="264"/>
    </location>
</feature>
<dbReference type="Proteomes" id="UP000288216">
    <property type="component" value="Unassembled WGS sequence"/>
</dbReference>
<dbReference type="InterPro" id="IPR026307">
    <property type="entry name" value="TMEM132"/>
</dbReference>
<dbReference type="InterPro" id="IPR031435">
    <property type="entry name" value="TMEM132_N"/>
</dbReference>
<evidence type="ECO:0000259" key="2">
    <source>
        <dbReference type="Pfam" id="PF15705"/>
    </source>
</evidence>
<name>A0A401P9K1_SCYTO</name>
<evidence type="ECO:0000313" key="6">
    <source>
        <dbReference type="Proteomes" id="UP000288216"/>
    </source>
</evidence>
<dbReference type="PANTHER" id="PTHR13388:SF7">
    <property type="entry name" value="TRANSMEMBRANE PROTEIN 132E"/>
    <property type="match status" value="1"/>
</dbReference>
<dbReference type="InterPro" id="IPR055422">
    <property type="entry name" value="Ig_TMEM132_2nd"/>
</dbReference>
<feature type="domain" description="Transmembrane protein TMEM132 second Ig-like" evidence="4">
    <location>
        <begin position="131"/>
        <end position="261"/>
    </location>
</feature>
<dbReference type="Pfam" id="PF23481">
    <property type="entry name" value="Ig_TMEM132_2nd"/>
    <property type="match status" value="1"/>
</dbReference>